<reference evidence="2 3" key="1">
    <citation type="journal article" date="2019" name="Int. J. Syst. Evol. Microbiol.">
        <title>The Global Catalogue of Microorganisms (GCM) 10K type strain sequencing project: providing services to taxonomists for standard genome sequencing and annotation.</title>
        <authorList>
            <consortium name="The Broad Institute Genomics Platform"/>
            <consortium name="The Broad Institute Genome Sequencing Center for Infectious Disease"/>
            <person name="Wu L."/>
            <person name="Ma J."/>
        </authorList>
    </citation>
    <scope>NUCLEOTIDE SEQUENCE [LARGE SCALE GENOMIC DNA]</scope>
    <source>
        <strain evidence="2 3">JCM 15921</strain>
    </source>
</reference>
<sequence>MTTPPYLIEQLSLPADLDAADPGTPDLNAADAAEFREFVDLCDELALQTWGNLDRSASAAARLQYWRDNPYSRLRLFFVRVDGRMVARSWIRYELQENLSSALLHVNVLDSFAGRGIGRALLQHAEALAAGDGRTVLQTFTEHPADFDVDGPNLIKPATGTGSLPAGASGVRFAGRAGYRLEQVERFSALEVPAAADLDALARDALTRAGDYELLHWSDSCPEQDAAQLAVLMSRMSTDAPTGALSYEPERWDVARVRHVEDTWRRAGLSSLVAAARHRDTGELAAYTVLQVAADKPWLASQDDTLVAAGHRGHRLGILVKILNLRRLHDDYPEVQRVITFNAAENDHMLGINIALGFKPAGYDGEWQRSVVGAGAGTPN</sequence>
<dbReference type="EMBL" id="BAAAQB010000044">
    <property type="protein sequence ID" value="GAA2146753.1"/>
    <property type="molecule type" value="Genomic_DNA"/>
</dbReference>
<dbReference type="PROSITE" id="PS51186">
    <property type="entry name" value="GNAT"/>
    <property type="match status" value="1"/>
</dbReference>
<evidence type="ECO:0000259" key="1">
    <source>
        <dbReference type="PROSITE" id="PS51186"/>
    </source>
</evidence>
<comment type="caution">
    <text evidence="2">The sequence shown here is derived from an EMBL/GenBank/DDBJ whole genome shotgun (WGS) entry which is preliminary data.</text>
</comment>
<dbReference type="InterPro" id="IPR000182">
    <property type="entry name" value="GNAT_dom"/>
</dbReference>
<dbReference type="Gene3D" id="3.40.630.30">
    <property type="match status" value="1"/>
</dbReference>
<dbReference type="Pfam" id="PF00583">
    <property type="entry name" value="Acetyltransf_1"/>
    <property type="match status" value="1"/>
</dbReference>
<organism evidence="2 3">
    <name type="scientific">Arthrobacter humicola</name>
    <dbReference type="NCBI Taxonomy" id="409291"/>
    <lineage>
        <taxon>Bacteria</taxon>
        <taxon>Bacillati</taxon>
        <taxon>Actinomycetota</taxon>
        <taxon>Actinomycetes</taxon>
        <taxon>Micrococcales</taxon>
        <taxon>Micrococcaceae</taxon>
        <taxon>Arthrobacter</taxon>
    </lineage>
</organism>
<dbReference type="InterPro" id="IPR016181">
    <property type="entry name" value="Acyl_CoA_acyltransferase"/>
</dbReference>
<keyword evidence="3" id="KW-1185">Reference proteome</keyword>
<dbReference type="CDD" id="cd04301">
    <property type="entry name" value="NAT_SF"/>
    <property type="match status" value="1"/>
</dbReference>
<dbReference type="Proteomes" id="UP001500102">
    <property type="component" value="Unassembled WGS sequence"/>
</dbReference>
<accession>A0ABN2ZT85</accession>
<feature type="domain" description="N-acetyltransferase" evidence="1">
    <location>
        <begin position="33"/>
        <end position="199"/>
    </location>
</feature>
<proteinExistence type="predicted"/>
<name>A0ABN2ZT85_9MICC</name>
<dbReference type="RefSeq" id="WP_344368208.1">
    <property type="nucleotide sequence ID" value="NZ_BAAAQB010000044.1"/>
</dbReference>
<protein>
    <submittedName>
        <fullName evidence="2">GNAT family N-acetyltransferase</fullName>
    </submittedName>
</protein>
<evidence type="ECO:0000313" key="2">
    <source>
        <dbReference type="EMBL" id="GAA2146753.1"/>
    </source>
</evidence>
<evidence type="ECO:0000313" key="3">
    <source>
        <dbReference type="Proteomes" id="UP001500102"/>
    </source>
</evidence>
<gene>
    <name evidence="2" type="ORF">GCM10009825_40490</name>
</gene>
<dbReference type="SUPFAM" id="SSF55729">
    <property type="entry name" value="Acyl-CoA N-acyltransferases (Nat)"/>
    <property type="match status" value="2"/>
</dbReference>